<feature type="domain" description="PTS EIIB type-2" evidence="2">
    <location>
        <begin position="4"/>
        <end position="95"/>
    </location>
</feature>
<dbReference type="EMBL" id="CP002628">
    <property type="protein sequence ID" value="AEB06533.1"/>
    <property type="molecule type" value="Genomic_DNA"/>
</dbReference>
<keyword evidence="1" id="KW-0808">Transferase</keyword>
<reference evidence="4" key="1">
    <citation type="journal article" date="2013" name="Stand. Genomic Sci.">
        <title>Complete genome sequence of Coriobacterium glomerans type strain (PW2(T)) from the midgut of Pyrrhocoris apterus L. (red soldier bug).</title>
        <authorList>
            <person name="Stackebrandt E."/>
            <person name="Zeytun A."/>
            <person name="Lapidus A."/>
            <person name="Nolan M."/>
            <person name="Lucas S."/>
            <person name="Hammon N."/>
            <person name="Deshpande S."/>
            <person name="Cheng J.F."/>
            <person name="Tapia R."/>
            <person name="Goodwin L.A."/>
            <person name="Pitluck S."/>
            <person name="Liolios K."/>
            <person name="Pagani I."/>
            <person name="Ivanova N."/>
            <person name="Mavromatis K."/>
            <person name="Mikhailova N."/>
            <person name="Huntemann M."/>
            <person name="Pati A."/>
            <person name="Chen A."/>
            <person name="Palaniappan K."/>
            <person name="Chang Y.J."/>
            <person name="Land M."/>
            <person name="Hauser L."/>
            <person name="Rohde M."/>
            <person name="Pukall R."/>
            <person name="Goker M."/>
            <person name="Detter J.C."/>
            <person name="Woyke T."/>
            <person name="Bristow J."/>
            <person name="Eisen J.A."/>
            <person name="Markowitz V."/>
            <person name="Hugenholtz P."/>
            <person name="Kyrpides N.C."/>
            <person name="Klenk H.P."/>
        </authorList>
    </citation>
    <scope>NUCLEOTIDE SEQUENCE</scope>
    <source>
        <strain evidence="4">ATCC 49209 / DSM 20642 / JCM 10262 / PW2</strain>
    </source>
</reference>
<dbReference type="InterPro" id="IPR013011">
    <property type="entry name" value="PTS_EIIB_2"/>
</dbReference>
<dbReference type="KEGG" id="cgo:Corgl_0415"/>
<dbReference type="SUPFAM" id="SSF52794">
    <property type="entry name" value="PTS system IIB component-like"/>
    <property type="match status" value="1"/>
</dbReference>
<proteinExistence type="predicted"/>
<dbReference type="Gene3D" id="3.40.50.2300">
    <property type="match status" value="1"/>
</dbReference>
<dbReference type="PROSITE" id="PS51099">
    <property type="entry name" value="PTS_EIIB_TYPE_2"/>
    <property type="match status" value="1"/>
</dbReference>
<name>F2NAK6_CORGP</name>
<evidence type="ECO:0000256" key="1">
    <source>
        <dbReference type="ARBA" id="ARBA00022679"/>
    </source>
</evidence>
<dbReference type="GO" id="GO:0008982">
    <property type="term" value="F:protein-N(PI)-phosphohistidine-sugar phosphotransferase activity"/>
    <property type="evidence" value="ECO:0007669"/>
    <property type="project" value="InterPro"/>
</dbReference>
<dbReference type="InterPro" id="IPR036095">
    <property type="entry name" value="PTS_EIIB-like_sf"/>
</dbReference>
<dbReference type="Pfam" id="PF02302">
    <property type="entry name" value="PTS_IIB"/>
    <property type="match status" value="1"/>
</dbReference>
<gene>
    <name evidence="3" type="ordered locus">Corgl_0415</name>
</gene>
<evidence type="ECO:0000259" key="2">
    <source>
        <dbReference type="PROSITE" id="PS51099"/>
    </source>
</evidence>
<dbReference type="InterPro" id="IPR003501">
    <property type="entry name" value="PTS_EIIB_2/3"/>
</dbReference>
<keyword evidence="4" id="KW-1185">Reference proteome</keyword>
<dbReference type="Proteomes" id="UP000006851">
    <property type="component" value="Chromosome"/>
</dbReference>
<dbReference type="RefSeq" id="WP_013708276.1">
    <property type="nucleotide sequence ID" value="NC_015389.1"/>
</dbReference>
<organism evidence="3 4">
    <name type="scientific">Coriobacterium glomerans (strain ATCC 49209 / DSM 20642 / JCM 10262 / PW2)</name>
    <dbReference type="NCBI Taxonomy" id="700015"/>
    <lineage>
        <taxon>Bacteria</taxon>
        <taxon>Bacillati</taxon>
        <taxon>Actinomycetota</taxon>
        <taxon>Coriobacteriia</taxon>
        <taxon>Coriobacteriales</taxon>
        <taxon>Coriobacteriaceae</taxon>
        <taxon>Coriobacterium</taxon>
    </lineage>
</organism>
<evidence type="ECO:0000313" key="3">
    <source>
        <dbReference type="EMBL" id="AEB06533.1"/>
    </source>
</evidence>
<dbReference type="CDD" id="cd05566">
    <property type="entry name" value="PTS_IIB_galactitol"/>
    <property type="match status" value="1"/>
</dbReference>
<evidence type="ECO:0000313" key="4">
    <source>
        <dbReference type="Proteomes" id="UP000006851"/>
    </source>
</evidence>
<dbReference type="eggNOG" id="COG3414">
    <property type="taxonomic scope" value="Bacteria"/>
</dbReference>
<dbReference type="STRING" id="700015.Corgl_0415"/>
<dbReference type="AlphaFoldDB" id="F2NAK6"/>
<sequence length="95" mass="10126">MAVKRIIVACGGAIATSTVAANKIREICDRNGIDADVTQARITELESMKDQADLIVTTAKVRRDYGVPVIHGVAFISGIGIEATERKILDALQST</sequence>
<accession>F2NAK6</accession>
<dbReference type="HOGENOM" id="CLU_159248_3_3_11"/>
<dbReference type="NCBIfam" id="NF007643">
    <property type="entry name" value="PRK10310.1"/>
    <property type="match status" value="1"/>
</dbReference>
<dbReference type="GO" id="GO:0009401">
    <property type="term" value="P:phosphoenolpyruvate-dependent sugar phosphotransferase system"/>
    <property type="evidence" value="ECO:0007669"/>
    <property type="project" value="InterPro"/>
</dbReference>
<protein>
    <submittedName>
        <fullName evidence="3">PTS system galactitol-specific EIIB component, Gat family</fullName>
    </submittedName>
</protein>